<comment type="similarity">
    <text evidence="1">Belongs to the WD repeat G protein beta family.</text>
</comment>
<dbReference type="Pfam" id="PF00400">
    <property type="entry name" value="WD40"/>
    <property type="match status" value="1"/>
</dbReference>
<feature type="repeat" description="WD" evidence="5">
    <location>
        <begin position="170"/>
        <end position="210"/>
    </location>
</feature>
<evidence type="ECO:0000313" key="8">
    <source>
        <dbReference type="Proteomes" id="UP001623330"/>
    </source>
</evidence>
<dbReference type="CDD" id="cd00200">
    <property type="entry name" value="WD40"/>
    <property type="match status" value="1"/>
</dbReference>
<dbReference type="Pfam" id="PF25391">
    <property type="entry name" value="WD40_Gbeta"/>
    <property type="match status" value="1"/>
</dbReference>
<dbReference type="InterPro" id="IPR036322">
    <property type="entry name" value="WD40_repeat_dom_sf"/>
</dbReference>
<dbReference type="InterPro" id="IPR016346">
    <property type="entry name" value="G-protein_beta_1-5"/>
</dbReference>
<evidence type="ECO:0000256" key="1">
    <source>
        <dbReference type="ARBA" id="ARBA00009768"/>
    </source>
</evidence>
<evidence type="ECO:0000256" key="4">
    <source>
        <dbReference type="ARBA" id="ARBA00023224"/>
    </source>
</evidence>
<dbReference type="PROSITE" id="PS50294">
    <property type="entry name" value="WD_REPEATS_REGION"/>
    <property type="match status" value="2"/>
</dbReference>
<organism evidence="7 8">
    <name type="scientific">Nakaseomyces bracarensis</name>
    <dbReference type="NCBI Taxonomy" id="273131"/>
    <lineage>
        <taxon>Eukaryota</taxon>
        <taxon>Fungi</taxon>
        <taxon>Dikarya</taxon>
        <taxon>Ascomycota</taxon>
        <taxon>Saccharomycotina</taxon>
        <taxon>Saccharomycetes</taxon>
        <taxon>Saccharomycetales</taxon>
        <taxon>Saccharomycetaceae</taxon>
        <taxon>Nakaseomyces</taxon>
    </lineage>
</organism>
<feature type="repeat" description="WD" evidence="5">
    <location>
        <begin position="381"/>
        <end position="418"/>
    </location>
</feature>
<keyword evidence="8" id="KW-1185">Reference proteome</keyword>
<dbReference type="InterPro" id="IPR001632">
    <property type="entry name" value="WD40_G-protein_beta-like"/>
</dbReference>
<keyword evidence="3" id="KW-0677">Repeat</keyword>
<dbReference type="InterPro" id="IPR001680">
    <property type="entry name" value="WD40_rpt"/>
</dbReference>
<dbReference type="PROSITE" id="PS50082">
    <property type="entry name" value="WD_REPEATS_2"/>
    <property type="match status" value="3"/>
</dbReference>
<feature type="coiled-coil region" evidence="6">
    <location>
        <begin position="14"/>
        <end position="52"/>
    </location>
</feature>
<dbReference type="InterPro" id="IPR015943">
    <property type="entry name" value="WD40/YVTN_repeat-like_dom_sf"/>
</dbReference>
<gene>
    <name evidence="7" type="ORF">RNJ44_03678</name>
</gene>
<evidence type="ECO:0000256" key="3">
    <source>
        <dbReference type="ARBA" id="ARBA00022737"/>
    </source>
</evidence>
<sequence length="418" mass="46635">MRPLTGGHIVSQYLDIKNEEYKSFKSQIQDQINEARLETRELYAQLEQIKIKKRDNDLCHMAKDIPNLAKGRFNIKPLNVLKGHKNKIADFSWSQNSKKIISASQDGYIIIWDSETGLKKNAIPLESKWVLSSALSPTGKLAASAGLNNNCTIYRVPTTEPINQHIVAIFKGHTGYISGVEFIDEPQVVTSSGDMTCALWDINKSKRIREYSNHLGDVLALTVPKPVSGKTDTFASCGSDGYTYFWDTRSAAAIQHFAINERDVNCIQYFKDQNSIAIGNDEGTVVLFDMRADCPIASYSVNDPNSSRQKEHTFISSTELKWGSSSSSSPRTPISLFSHCFEDRGVVSLDFSISGRLMYACYINLGCIIWDTLKGEVVGTLEDQGQKFSGVRTSPDGLAICTGSWDQYLKLWSPKYMS</sequence>
<name>A0ABR4NXK8_9SACH</name>
<dbReference type="Proteomes" id="UP001623330">
    <property type="component" value="Unassembled WGS sequence"/>
</dbReference>
<protein>
    <submittedName>
        <fullName evidence="7">Guanine nucleotide-binding protein subunit beta</fullName>
    </submittedName>
</protein>
<evidence type="ECO:0000256" key="6">
    <source>
        <dbReference type="SAM" id="Coils"/>
    </source>
</evidence>
<dbReference type="PRINTS" id="PR00319">
    <property type="entry name" value="GPROTEINB"/>
</dbReference>
<evidence type="ECO:0000256" key="2">
    <source>
        <dbReference type="ARBA" id="ARBA00022574"/>
    </source>
</evidence>
<comment type="caution">
    <text evidence="7">The sequence shown here is derived from an EMBL/GenBank/DDBJ whole genome shotgun (WGS) entry which is preliminary data.</text>
</comment>
<keyword evidence="4" id="KW-0807">Transducer</keyword>
<proteinExistence type="inferred from homology"/>
<dbReference type="Gene3D" id="2.130.10.10">
    <property type="entry name" value="YVTN repeat-like/Quinoprotein amine dehydrogenase"/>
    <property type="match status" value="1"/>
</dbReference>
<dbReference type="SUPFAM" id="SSF50978">
    <property type="entry name" value="WD40 repeat-like"/>
    <property type="match status" value="1"/>
</dbReference>
<accession>A0ABR4NXK8</accession>
<dbReference type="PANTHER" id="PTHR19850">
    <property type="entry name" value="GUANINE NUCLEOTIDE-BINDING PROTEIN BETA G PROTEIN BETA"/>
    <property type="match status" value="1"/>
</dbReference>
<dbReference type="InterPro" id="IPR020472">
    <property type="entry name" value="WD40_PAC1"/>
</dbReference>
<keyword evidence="2 5" id="KW-0853">WD repeat</keyword>
<keyword evidence="6" id="KW-0175">Coiled coil</keyword>
<feature type="repeat" description="WD" evidence="5">
    <location>
        <begin position="81"/>
        <end position="122"/>
    </location>
</feature>
<dbReference type="PIRSF" id="PIRSF002394">
    <property type="entry name" value="GN-bd_beta"/>
    <property type="match status" value="1"/>
</dbReference>
<dbReference type="EMBL" id="JBEVYD010000004">
    <property type="protein sequence ID" value="KAL3233638.1"/>
    <property type="molecule type" value="Genomic_DNA"/>
</dbReference>
<dbReference type="SMART" id="SM00320">
    <property type="entry name" value="WD40"/>
    <property type="match status" value="7"/>
</dbReference>
<dbReference type="PROSITE" id="PS00678">
    <property type="entry name" value="WD_REPEATS_1"/>
    <property type="match status" value="2"/>
</dbReference>
<dbReference type="PRINTS" id="PR00320">
    <property type="entry name" value="GPROTEINBRPT"/>
</dbReference>
<evidence type="ECO:0000313" key="7">
    <source>
        <dbReference type="EMBL" id="KAL3233638.1"/>
    </source>
</evidence>
<dbReference type="InterPro" id="IPR019775">
    <property type="entry name" value="WD40_repeat_CS"/>
</dbReference>
<evidence type="ECO:0000256" key="5">
    <source>
        <dbReference type="PROSITE-ProRule" id="PRU00221"/>
    </source>
</evidence>
<reference evidence="7 8" key="1">
    <citation type="submission" date="2024-05" db="EMBL/GenBank/DDBJ databases">
        <title>Long read based assembly of the Candida bracarensis genome reveals expanded adhesin content.</title>
        <authorList>
            <person name="Marcet-Houben M."/>
            <person name="Ksiezopolska E."/>
            <person name="Gabaldon T."/>
        </authorList>
    </citation>
    <scope>NUCLEOTIDE SEQUENCE [LARGE SCALE GENOMIC DNA]</scope>
    <source>
        <strain evidence="7 8">CBM6</strain>
    </source>
</reference>